<reference evidence="1 2" key="1">
    <citation type="submission" date="2018-11" db="EMBL/GenBank/DDBJ databases">
        <title>Genomic analyses of the natural microbiome of Caenorhabditis elegans.</title>
        <authorList>
            <person name="Samuel B."/>
        </authorList>
    </citation>
    <scope>NUCLEOTIDE SEQUENCE [LARGE SCALE GENOMIC DNA]</scope>
    <source>
        <strain evidence="1 2">BIGb0473</strain>
    </source>
</reference>
<dbReference type="RefSeq" id="WP_123753084.1">
    <property type="nucleotide sequence ID" value="NZ_RJUR01000014.1"/>
</dbReference>
<dbReference type="AlphaFoldDB" id="A0A9X8EJK7"/>
<gene>
    <name evidence="1" type="ORF">EDF85_3137</name>
</gene>
<dbReference type="Proteomes" id="UP000269115">
    <property type="component" value="Unassembled WGS sequence"/>
</dbReference>
<name>A0A9X8EJK7_PSEPU</name>
<dbReference type="EMBL" id="RJUR01000014">
    <property type="protein sequence ID" value="ROQ48835.1"/>
    <property type="molecule type" value="Genomic_DNA"/>
</dbReference>
<accession>A0A9X8EJK7</accession>
<sequence>MGQDHGAPTHLVRVIPTDYGQFVLELNNGEHRLLKGLVLTRELGWSELANPRKARQRTFSATQLGWPGGRTLGLDYLLAHAQPMNERELGWQSVDFSQCNRAPTPEHDTHHVYYVSLKPFDPQPFGLGESIHGGHGERGGMFSFDLAGLVAWPNWREHFELAGCGWAIALVDANTTDAQALLDVLIDAWCQREA</sequence>
<proteinExistence type="predicted"/>
<evidence type="ECO:0000313" key="2">
    <source>
        <dbReference type="Proteomes" id="UP000269115"/>
    </source>
</evidence>
<organism evidence="1 2">
    <name type="scientific">Pseudomonas putida</name>
    <name type="common">Arthrobacter siderocapsulatus</name>
    <dbReference type="NCBI Taxonomy" id="303"/>
    <lineage>
        <taxon>Bacteria</taxon>
        <taxon>Pseudomonadati</taxon>
        <taxon>Pseudomonadota</taxon>
        <taxon>Gammaproteobacteria</taxon>
        <taxon>Pseudomonadales</taxon>
        <taxon>Pseudomonadaceae</taxon>
        <taxon>Pseudomonas</taxon>
    </lineage>
</organism>
<evidence type="ECO:0000313" key="1">
    <source>
        <dbReference type="EMBL" id="ROQ48835.1"/>
    </source>
</evidence>
<comment type="caution">
    <text evidence="1">The sequence shown here is derived from an EMBL/GenBank/DDBJ whole genome shotgun (WGS) entry which is preliminary data.</text>
</comment>
<protein>
    <submittedName>
        <fullName evidence="1">Uncharacterized protein</fullName>
    </submittedName>
</protein>